<dbReference type="InterPro" id="IPR001789">
    <property type="entry name" value="Sig_transdc_resp-reg_receiver"/>
</dbReference>
<keyword evidence="2" id="KW-0238">DNA-binding</keyword>
<dbReference type="PANTHER" id="PTHR43214">
    <property type="entry name" value="TWO-COMPONENT RESPONSE REGULATOR"/>
    <property type="match status" value="1"/>
</dbReference>
<dbReference type="InterPro" id="IPR039420">
    <property type="entry name" value="WalR-like"/>
</dbReference>
<proteinExistence type="predicted"/>
<evidence type="ECO:0000256" key="1">
    <source>
        <dbReference type="ARBA" id="ARBA00022553"/>
    </source>
</evidence>
<dbReference type="SMART" id="SM00448">
    <property type="entry name" value="REC"/>
    <property type="match status" value="1"/>
</dbReference>
<dbReference type="Proteomes" id="UP001199070">
    <property type="component" value="Unassembled WGS sequence"/>
</dbReference>
<dbReference type="InterPro" id="IPR016032">
    <property type="entry name" value="Sig_transdc_resp-reg_C-effctor"/>
</dbReference>
<protein>
    <submittedName>
        <fullName evidence="6">Response regulator transcription factor</fullName>
    </submittedName>
</protein>
<dbReference type="InterPro" id="IPR058245">
    <property type="entry name" value="NreC/VraR/RcsB-like_REC"/>
</dbReference>
<dbReference type="Gene3D" id="3.40.50.2300">
    <property type="match status" value="1"/>
</dbReference>
<dbReference type="Pfam" id="PF00196">
    <property type="entry name" value="GerE"/>
    <property type="match status" value="1"/>
</dbReference>
<evidence type="ECO:0000256" key="2">
    <source>
        <dbReference type="ARBA" id="ARBA00023125"/>
    </source>
</evidence>
<dbReference type="InterPro" id="IPR011006">
    <property type="entry name" value="CheY-like_superfamily"/>
</dbReference>
<dbReference type="RefSeq" id="WP_074806162.1">
    <property type="nucleotide sequence ID" value="NZ_CADEUF010000004.1"/>
</dbReference>
<dbReference type="SMART" id="SM00421">
    <property type="entry name" value="HTH_LUXR"/>
    <property type="match status" value="1"/>
</dbReference>
<dbReference type="Gene3D" id="1.10.10.10">
    <property type="entry name" value="Winged helix-like DNA-binding domain superfamily/Winged helix DNA-binding domain"/>
    <property type="match status" value="1"/>
</dbReference>
<reference evidence="6" key="1">
    <citation type="submission" date="2023-08" db="EMBL/GenBank/DDBJ databases">
        <title>A collection of bacterial strains from the Burkholderia cepacia Research Laboratory and Repository.</title>
        <authorList>
            <person name="Lipuma J."/>
            <person name="Spilker T."/>
        </authorList>
    </citation>
    <scope>NUCLEOTIDE SEQUENCE</scope>
    <source>
        <strain evidence="6">AU0862</strain>
    </source>
</reference>
<dbReference type="GO" id="GO:0000160">
    <property type="term" value="P:phosphorelay signal transduction system"/>
    <property type="evidence" value="ECO:0007669"/>
    <property type="project" value="InterPro"/>
</dbReference>
<dbReference type="SUPFAM" id="SSF52172">
    <property type="entry name" value="CheY-like"/>
    <property type="match status" value="1"/>
</dbReference>
<name>A0AAW4TDP4_9BURK</name>
<dbReference type="GeneID" id="99786005"/>
<dbReference type="PROSITE" id="PS50043">
    <property type="entry name" value="HTH_LUXR_2"/>
    <property type="match status" value="1"/>
</dbReference>
<evidence type="ECO:0000313" key="7">
    <source>
        <dbReference type="Proteomes" id="UP001199070"/>
    </source>
</evidence>
<dbReference type="PROSITE" id="PS50110">
    <property type="entry name" value="RESPONSE_REGULATORY"/>
    <property type="match status" value="1"/>
</dbReference>
<keyword evidence="1 3" id="KW-0597">Phosphoprotein</keyword>
<dbReference type="CDD" id="cd06170">
    <property type="entry name" value="LuxR_C_like"/>
    <property type="match status" value="1"/>
</dbReference>
<feature type="modified residue" description="4-aspartylphosphate" evidence="3">
    <location>
        <position position="58"/>
    </location>
</feature>
<evidence type="ECO:0000259" key="4">
    <source>
        <dbReference type="PROSITE" id="PS50043"/>
    </source>
</evidence>
<accession>A0AAW4TDP4</accession>
<feature type="domain" description="HTH luxR-type" evidence="4">
    <location>
        <begin position="147"/>
        <end position="212"/>
    </location>
</feature>
<dbReference type="PRINTS" id="PR00038">
    <property type="entry name" value="HTHLUXR"/>
</dbReference>
<dbReference type="AlphaFoldDB" id="A0AAW4TDP4"/>
<sequence length="225" mass="24275">MRKFSFQTVLVSDRPLTLAGMKSIAGASGAIDLVGVYSNTDELIACLGRNSCDVALIDYTMRGNGKMGGLTLLGYLRRTFPKIAIVVLVTHGNPVITRSILAQGAASVVSKFDDVRHILTAIYSSCGGGRYLSPTIKHALDRAKSDKGRRESKLSPREIEVIRLYLSGLSINMIAARLSKGKQTVSAQKTNAMKKLGVKNDVELVWCATSLDLVDDSIVDGFEIP</sequence>
<feature type="domain" description="Response regulatory" evidence="5">
    <location>
        <begin position="7"/>
        <end position="126"/>
    </location>
</feature>
<dbReference type="InterPro" id="IPR000792">
    <property type="entry name" value="Tscrpt_reg_LuxR_C"/>
</dbReference>
<dbReference type="EMBL" id="JAIZTC010000004">
    <property type="protein sequence ID" value="MCA8380656.1"/>
    <property type="molecule type" value="Genomic_DNA"/>
</dbReference>
<evidence type="ECO:0000313" key="6">
    <source>
        <dbReference type="EMBL" id="MCA8380656.1"/>
    </source>
</evidence>
<dbReference type="SUPFAM" id="SSF46894">
    <property type="entry name" value="C-terminal effector domain of the bipartite response regulators"/>
    <property type="match status" value="1"/>
</dbReference>
<dbReference type="GO" id="GO:0006355">
    <property type="term" value="P:regulation of DNA-templated transcription"/>
    <property type="evidence" value="ECO:0007669"/>
    <property type="project" value="InterPro"/>
</dbReference>
<dbReference type="Pfam" id="PF00072">
    <property type="entry name" value="Response_reg"/>
    <property type="match status" value="1"/>
</dbReference>
<comment type="caution">
    <text evidence="6">The sequence shown here is derived from an EMBL/GenBank/DDBJ whole genome shotgun (WGS) entry which is preliminary data.</text>
</comment>
<evidence type="ECO:0000256" key="3">
    <source>
        <dbReference type="PROSITE-ProRule" id="PRU00169"/>
    </source>
</evidence>
<gene>
    <name evidence="6" type="ORF">LGN22_17425</name>
</gene>
<dbReference type="InterPro" id="IPR036388">
    <property type="entry name" value="WH-like_DNA-bd_sf"/>
</dbReference>
<evidence type="ECO:0000259" key="5">
    <source>
        <dbReference type="PROSITE" id="PS50110"/>
    </source>
</evidence>
<dbReference type="CDD" id="cd17535">
    <property type="entry name" value="REC_NarL-like"/>
    <property type="match status" value="1"/>
</dbReference>
<dbReference type="PANTHER" id="PTHR43214:SF17">
    <property type="entry name" value="TRANSCRIPTIONAL REGULATORY PROTEIN RCSB"/>
    <property type="match status" value="1"/>
</dbReference>
<dbReference type="GO" id="GO:0003677">
    <property type="term" value="F:DNA binding"/>
    <property type="evidence" value="ECO:0007669"/>
    <property type="project" value="UniProtKB-KW"/>
</dbReference>
<organism evidence="6 7">
    <name type="scientific">Burkholderia cenocepacia</name>
    <dbReference type="NCBI Taxonomy" id="95486"/>
    <lineage>
        <taxon>Bacteria</taxon>
        <taxon>Pseudomonadati</taxon>
        <taxon>Pseudomonadota</taxon>
        <taxon>Betaproteobacteria</taxon>
        <taxon>Burkholderiales</taxon>
        <taxon>Burkholderiaceae</taxon>
        <taxon>Burkholderia</taxon>
        <taxon>Burkholderia cepacia complex</taxon>
    </lineage>
</organism>